<dbReference type="AlphaFoldDB" id="A0A1I2IQ70"/>
<dbReference type="InterPro" id="IPR008928">
    <property type="entry name" value="6-hairpin_glycosidase_sf"/>
</dbReference>
<dbReference type="SUPFAM" id="SSF48208">
    <property type="entry name" value="Six-hairpin glycosidases"/>
    <property type="match status" value="1"/>
</dbReference>
<dbReference type="Gene3D" id="2.30.30.880">
    <property type="match status" value="1"/>
</dbReference>
<dbReference type="GO" id="GO:0016837">
    <property type="term" value="F:carbon-oxygen lyase activity, acting on polysaccharides"/>
    <property type="evidence" value="ECO:0007669"/>
    <property type="project" value="InterPro"/>
</dbReference>
<evidence type="ECO:0000313" key="2">
    <source>
        <dbReference type="Proteomes" id="UP000183410"/>
    </source>
</evidence>
<dbReference type="Proteomes" id="UP000183410">
    <property type="component" value="Unassembled WGS sequence"/>
</dbReference>
<protein>
    <submittedName>
        <fullName evidence="1">Pectate lyase</fullName>
    </submittedName>
</protein>
<name>A0A1I2IQ70_9BACL</name>
<reference evidence="2" key="1">
    <citation type="submission" date="2016-10" db="EMBL/GenBank/DDBJ databases">
        <authorList>
            <person name="Varghese N."/>
            <person name="Submissions S."/>
        </authorList>
    </citation>
    <scope>NUCLEOTIDE SEQUENCE [LARGE SCALE GENOMIC DNA]</scope>
    <source>
        <strain evidence="2">CGMCC 1.10223</strain>
    </source>
</reference>
<proteinExistence type="predicted"/>
<evidence type="ECO:0000313" key="1">
    <source>
        <dbReference type="EMBL" id="SFF44552.1"/>
    </source>
</evidence>
<keyword evidence="2" id="KW-1185">Reference proteome</keyword>
<dbReference type="Gene3D" id="1.50.10.20">
    <property type="match status" value="1"/>
</dbReference>
<dbReference type="InterPro" id="IPR010702">
    <property type="entry name" value="Pectate_lyase_2"/>
</dbReference>
<accession>A0A1I2IQ70</accession>
<organism evidence="1 2">
    <name type="scientific">Paenibacillus algorifonticola</name>
    <dbReference type="NCBI Taxonomy" id="684063"/>
    <lineage>
        <taxon>Bacteria</taxon>
        <taxon>Bacillati</taxon>
        <taxon>Bacillota</taxon>
        <taxon>Bacilli</taxon>
        <taxon>Bacillales</taxon>
        <taxon>Paenibacillaceae</taxon>
        <taxon>Paenibacillus</taxon>
    </lineage>
</organism>
<dbReference type="Pfam" id="PF06917">
    <property type="entry name" value="Pectate_lyase_2"/>
    <property type="match status" value="1"/>
</dbReference>
<dbReference type="EMBL" id="FONN01000040">
    <property type="protein sequence ID" value="SFF44552.1"/>
    <property type="molecule type" value="Genomic_DNA"/>
</dbReference>
<gene>
    <name evidence="1" type="ORF">SAMN04487969_1408</name>
</gene>
<dbReference type="GO" id="GO:0045490">
    <property type="term" value="P:pectin catabolic process"/>
    <property type="evidence" value="ECO:0007669"/>
    <property type="project" value="InterPro"/>
</dbReference>
<keyword evidence="1" id="KW-0456">Lyase</keyword>
<dbReference type="GO" id="GO:0042597">
    <property type="term" value="C:periplasmic space"/>
    <property type="evidence" value="ECO:0007669"/>
    <property type="project" value="InterPro"/>
</dbReference>
<sequence length="539" mass="60475">MRDQQRLNTVITFADNVLKEGRGRTGRELSPLFADGIDVRKKEPVTWRFPGGREAVMSNLASQQNLFRTFVGLSRLTGDEQYENAAKAAIKFHFDHLQSQCGLLQWGGHRLIDLRTLQVAGAEEKNGMVHELKNHFPYYELMYEVDPAATVKYIRALWNAHVINWSSLEISRHGSFGLKSSRLWAHEFRDAEPFSEVSGLSFLNAGNDLIYAAGMLYKLAGEKGALLWLKRLARQYNKARNADTGLGAYQFNQARKVYHTNDDSNTHSRFGDRAGRQFGPEFGDAALEGKMLLEAQASTVYYENTLMQLQLVSMLGEVVKELADWSRQGLGAFLKYGYLPERNAFKPMLTDGTDLSGYALKRDGYYGDKGAIIGQFPATSKFLLSYVRTFIQTGDVSLWEAARSMAKGNGLGDMGREPGVDDDLDFSTPCDDARALYAMLDVYSKFGHSQYLEMARRVGDNIVSRKFHFGYFLPASNCKYANFDAAEPLALLALQAAIEAKQHCVPAFIDGKGFFHANVEGEDGSIKTWKSFQLYKETI</sequence>
<dbReference type="Gene3D" id="3.90.105.40">
    <property type="match status" value="1"/>
</dbReference>